<evidence type="ECO:0000313" key="1">
    <source>
        <dbReference type="EMBL" id="WMX69742.1"/>
    </source>
</evidence>
<organism evidence="1 2">
    <name type="scientific">Lactococcus lactis subsp. cremoris</name>
    <name type="common">Streptococcus cremoris</name>
    <dbReference type="NCBI Taxonomy" id="1359"/>
    <lineage>
        <taxon>Bacteria</taxon>
        <taxon>Bacillati</taxon>
        <taxon>Bacillota</taxon>
        <taxon>Bacilli</taxon>
        <taxon>Lactobacillales</taxon>
        <taxon>Streptococcaceae</taxon>
        <taxon>Lactococcus</taxon>
    </lineage>
</organism>
<protein>
    <recommendedName>
        <fullName evidence="3">Phage protein</fullName>
    </recommendedName>
</protein>
<accession>A0AAX4A2E3</accession>
<evidence type="ECO:0008006" key="3">
    <source>
        <dbReference type="Google" id="ProtNLM"/>
    </source>
</evidence>
<evidence type="ECO:0000313" key="2">
    <source>
        <dbReference type="Proteomes" id="UP001254658"/>
    </source>
</evidence>
<proteinExistence type="predicted"/>
<reference evidence="1" key="2">
    <citation type="submission" date="2023-09" db="EMBL/GenBank/DDBJ databases">
        <authorList>
            <person name="Kim T.W."/>
        </authorList>
    </citation>
    <scope>NUCLEOTIDE SEQUENCE</scope>
    <source>
        <strain evidence="1">KCKM 0438</strain>
    </source>
</reference>
<dbReference type="Proteomes" id="UP001254658">
    <property type="component" value="Chromosome"/>
</dbReference>
<reference evidence="1" key="1">
    <citation type="journal article" date="2022" name="Microbiol. Spectr.">
        <title>Optimizing Conditions in the Acid Tolerance Test for Potential Probiotics Using Response Surface Methodology.</title>
        <authorList>
            <person name="Ko H.I."/>
            <person name="Jeong C.H."/>
            <person name="Hong S.W."/>
            <person name="Eun J.B."/>
            <person name="Kim T.W."/>
        </authorList>
    </citation>
    <scope>NUCLEOTIDE SEQUENCE</scope>
    <source>
        <strain evidence="1">KCKM 0438</strain>
    </source>
</reference>
<dbReference type="AlphaFoldDB" id="A0AAX4A2E3"/>
<name>A0AAX4A2E3_LACLC</name>
<sequence>MKCYECNLDMKWFDDLPDACGCCGTFYYKCPQCGAVKTKNYG</sequence>
<gene>
    <name evidence="1" type="ORF">RF668_07505</name>
</gene>
<dbReference type="RefSeq" id="WP_309558453.1">
    <property type="nucleotide sequence ID" value="NZ_CP133787.1"/>
</dbReference>
<dbReference type="EMBL" id="CP133787">
    <property type="protein sequence ID" value="WMX69742.1"/>
    <property type="molecule type" value="Genomic_DNA"/>
</dbReference>